<protein>
    <recommendedName>
        <fullName evidence="2">ComEC/Rec2-related protein domain-containing protein</fullName>
    </recommendedName>
</protein>
<evidence type="ECO:0000313" key="4">
    <source>
        <dbReference type="Proteomes" id="UP000501728"/>
    </source>
</evidence>
<dbReference type="AlphaFoldDB" id="A0A858U2D6"/>
<proteinExistence type="predicted"/>
<feature type="transmembrane region" description="Helical" evidence="1">
    <location>
        <begin position="207"/>
        <end position="225"/>
    </location>
</feature>
<dbReference type="InterPro" id="IPR004477">
    <property type="entry name" value="ComEC_N"/>
</dbReference>
<sequence>MAFLIFKSTISSYDSFEFNGQMNVIRIYDNSIITKFKNLKILINNIQIENNVYSHYKITASGKLNIIKNLNSFNLSQGTFLQLKFEPGNINIEKIPIMNLEYHQPIVKKYLFLILLNIYDNKDPTIIKLKELNIFHYFTVSGFHFGIIFLTIHYLFKKHKISYFVAIILLLIYLIVLNFPISATRAFIFIFIFSINKLYLKNKMPNLSILSITALITVLFDITSIFSLAFILSYGITMIIFIAIEVFSFIKQSWIKNLLILLTAYVFSMLITLSINDKINVLGFIYQFLFLPVAVFSYAFSLLLWWTIYLNYYYFVFLEAFINLIHKGVYFINGIKIPFLAVIFSFCWYELYEVKLLIKKMRIFNPALIH</sequence>
<accession>A0A858U2D6</accession>
<keyword evidence="1" id="KW-1133">Transmembrane helix</keyword>
<evidence type="ECO:0000256" key="1">
    <source>
        <dbReference type="SAM" id="Phobius"/>
    </source>
</evidence>
<name>A0A858U2D6_9MOLU</name>
<organism evidence="3 4">
    <name type="scientific">Mycoplasma phocoeninasale</name>
    <dbReference type="NCBI Taxonomy" id="2726117"/>
    <lineage>
        <taxon>Bacteria</taxon>
        <taxon>Bacillati</taxon>
        <taxon>Mycoplasmatota</taxon>
        <taxon>Mollicutes</taxon>
        <taxon>Mycoplasmataceae</taxon>
        <taxon>Mycoplasma</taxon>
    </lineage>
</organism>
<dbReference type="NCBIfam" id="TIGR00360">
    <property type="entry name" value="ComEC_N-term"/>
    <property type="match status" value="1"/>
</dbReference>
<feature type="transmembrane region" description="Helical" evidence="1">
    <location>
        <begin position="335"/>
        <end position="352"/>
    </location>
</feature>
<gene>
    <name evidence="3" type="ORF">HGG64_02950</name>
</gene>
<evidence type="ECO:0000313" key="3">
    <source>
        <dbReference type="EMBL" id="QJG66640.1"/>
    </source>
</evidence>
<dbReference type="NCBIfam" id="NF045979">
    <property type="entry name" value="ComEC_MAG0480"/>
    <property type="match status" value="1"/>
</dbReference>
<dbReference type="EMBL" id="CP051480">
    <property type="protein sequence ID" value="QJG66640.1"/>
    <property type="molecule type" value="Genomic_DNA"/>
</dbReference>
<feature type="transmembrane region" description="Helical" evidence="1">
    <location>
        <begin position="162"/>
        <end position="195"/>
    </location>
</feature>
<feature type="transmembrane region" description="Helical" evidence="1">
    <location>
        <begin position="281"/>
        <end position="305"/>
    </location>
</feature>
<keyword evidence="1" id="KW-0812">Transmembrane</keyword>
<feature type="domain" description="ComEC/Rec2-related protein" evidence="2">
    <location>
        <begin position="128"/>
        <end position="349"/>
    </location>
</feature>
<keyword evidence="4" id="KW-1185">Reference proteome</keyword>
<feature type="transmembrane region" description="Helical" evidence="1">
    <location>
        <begin position="134"/>
        <end position="156"/>
    </location>
</feature>
<dbReference type="Proteomes" id="UP000501728">
    <property type="component" value="Chromosome"/>
</dbReference>
<feature type="transmembrane region" description="Helical" evidence="1">
    <location>
        <begin position="257"/>
        <end position="275"/>
    </location>
</feature>
<feature type="transmembrane region" description="Helical" evidence="1">
    <location>
        <begin position="231"/>
        <end position="250"/>
    </location>
</feature>
<dbReference type="KEGG" id="mphn:HGG64_02950"/>
<dbReference type="Pfam" id="PF03772">
    <property type="entry name" value="Competence"/>
    <property type="match status" value="1"/>
</dbReference>
<keyword evidence="1" id="KW-0472">Membrane</keyword>
<evidence type="ECO:0000259" key="2">
    <source>
        <dbReference type="Pfam" id="PF03772"/>
    </source>
</evidence>
<reference evidence="3 4" key="1">
    <citation type="submission" date="2020-04" db="EMBL/GenBank/DDBJ databases">
        <title>Novel Mycoplasma species detected in Phocoena phocoena (harbor porpoise) from the USA.</title>
        <authorList>
            <person name="Volokhov D.V."/>
        </authorList>
    </citation>
    <scope>NUCLEOTIDE SEQUENCE [LARGE SCALE GENOMIC DNA]</scope>
    <source>
        <strain evidence="3 4">C264-NAS</strain>
    </source>
</reference>